<keyword evidence="2" id="KW-0804">Transcription</keyword>
<dbReference type="GO" id="GO:0006353">
    <property type="term" value="P:DNA-templated transcription termination"/>
    <property type="evidence" value="ECO:0007669"/>
    <property type="project" value="UniProtKB-KW"/>
</dbReference>
<dbReference type="GO" id="GO:0003676">
    <property type="term" value="F:nucleic acid binding"/>
    <property type="evidence" value="ECO:0007669"/>
    <property type="project" value="InterPro"/>
</dbReference>
<gene>
    <name evidence="4" type="ORF">RJT34_01005</name>
</gene>
<evidence type="ECO:0000313" key="4">
    <source>
        <dbReference type="EMBL" id="KAK7317077.1"/>
    </source>
</evidence>
<accession>A0AAN9KJ32</accession>
<dbReference type="Pfam" id="PF02536">
    <property type="entry name" value="mTERF"/>
    <property type="match status" value="2"/>
</dbReference>
<keyword evidence="2" id="KW-0805">Transcription regulation</keyword>
<dbReference type="Gene3D" id="1.25.70.10">
    <property type="entry name" value="Transcription termination factor 3, mitochondrial"/>
    <property type="match status" value="2"/>
</dbReference>
<evidence type="ECO:0000256" key="2">
    <source>
        <dbReference type="ARBA" id="ARBA00022472"/>
    </source>
</evidence>
<keyword evidence="2" id="KW-0806">Transcription termination</keyword>
<dbReference type="Proteomes" id="UP001359559">
    <property type="component" value="Unassembled WGS sequence"/>
</dbReference>
<organism evidence="4 5">
    <name type="scientific">Clitoria ternatea</name>
    <name type="common">Butterfly pea</name>
    <dbReference type="NCBI Taxonomy" id="43366"/>
    <lineage>
        <taxon>Eukaryota</taxon>
        <taxon>Viridiplantae</taxon>
        <taxon>Streptophyta</taxon>
        <taxon>Embryophyta</taxon>
        <taxon>Tracheophyta</taxon>
        <taxon>Spermatophyta</taxon>
        <taxon>Magnoliopsida</taxon>
        <taxon>eudicotyledons</taxon>
        <taxon>Gunneridae</taxon>
        <taxon>Pentapetalae</taxon>
        <taxon>rosids</taxon>
        <taxon>fabids</taxon>
        <taxon>Fabales</taxon>
        <taxon>Fabaceae</taxon>
        <taxon>Papilionoideae</taxon>
        <taxon>50 kb inversion clade</taxon>
        <taxon>NPAAA clade</taxon>
        <taxon>indigoferoid/millettioid clade</taxon>
        <taxon>Phaseoleae</taxon>
        <taxon>Clitoria</taxon>
    </lineage>
</organism>
<dbReference type="PANTHER" id="PTHR13068">
    <property type="entry name" value="CGI-12 PROTEIN-RELATED"/>
    <property type="match status" value="1"/>
</dbReference>
<proteinExistence type="inferred from homology"/>
<comment type="similarity">
    <text evidence="1">Belongs to the mTERF family.</text>
</comment>
<keyword evidence="5" id="KW-1185">Reference proteome</keyword>
<dbReference type="EMBL" id="JAYKXN010000001">
    <property type="protein sequence ID" value="KAK7317077.1"/>
    <property type="molecule type" value="Genomic_DNA"/>
</dbReference>
<comment type="caution">
    <text evidence="4">The sequence shown here is derived from an EMBL/GenBank/DDBJ whole genome shotgun (WGS) entry which is preliminary data.</text>
</comment>
<protein>
    <submittedName>
        <fullName evidence="4">Uncharacterized protein</fullName>
    </submittedName>
</protein>
<keyword evidence="3" id="KW-0809">Transit peptide</keyword>
<name>A0AAN9KJ32_CLITE</name>
<evidence type="ECO:0000313" key="5">
    <source>
        <dbReference type="Proteomes" id="UP001359559"/>
    </source>
</evidence>
<dbReference type="FunFam" id="1.25.70.10:FF:000069">
    <property type="match status" value="1"/>
</dbReference>
<dbReference type="AlphaFoldDB" id="A0AAN9KJ32"/>
<evidence type="ECO:0000256" key="1">
    <source>
        <dbReference type="ARBA" id="ARBA00007692"/>
    </source>
</evidence>
<dbReference type="SMART" id="SM00733">
    <property type="entry name" value="Mterf"/>
    <property type="match status" value="8"/>
</dbReference>
<dbReference type="InterPro" id="IPR038538">
    <property type="entry name" value="MTERF_sf"/>
</dbReference>
<reference evidence="4 5" key="1">
    <citation type="submission" date="2024-01" db="EMBL/GenBank/DDBJ databases">
        <title>The genomes of 5 underutilized Papilionoideae crops provide insights into root nodulation and disease resistance.</title>
        <authorList>
            <person name="Yuan L."/>
        </authorList>
    </citation>
    <scope>NUCLEOTIDE SEQUENCE [LARGE SCALE GENOMIC DNA]</scope>
    <source>
        <strain evidence="4">LY-2023</strain>
        <tissue evidence="4">Leaf</tissue>
    </source>
</reference>
<evidence type="ECO:0000256" key="3">
    <source>
        <dbReference type="ARBA" id="ARBA00022946"/>
    </source>
</evidence>
<sequence>MVSALAVSCFCSPITSLSLHYSPPSSVSKLQFTTKHLLHSFCLRCSNTNTLPTLNANFSYLLITHSRIFSNTLFTHSLVFFFQFSASLISLFQEFGIGFVETQVLVSNNPDLTSVSMHSLRSRVLSLQSLGFDRVSLHHLVAKRPTVLTDNEIDPFLTFLKDELQGKFEIEQLNRLLSATEPKFLVDFPHKVQLLVHRGVPVDEVVHVLNKLNLPKALCHRSIDEIDRTIAFLERFGGVSLILKRPVILNYDLDNQLVPRISVLIELSGGDEDGIGRLLLRFPAFLNYSVEHVEGHVEFLRSFAELDEHEIFRVMLGFPAIVTTSRNRKLRPRVQFLKECGLDSDDIFKFLIKAPLFLSHSFHGNIANKLVLLVKIGFRYRTKDLAMAIRSATRTNCENLQKVIGLFLSYGFSFEEIVAMSKKHPQILQYNHASLEKKMKYLIEEMNRDIAELLVFPAFLGYKLDDRIKLRYEVKKRMREGKMSINKLLTVSNERFVGEPTKACAMADLE</sequence>
<dbReference type="PANTHER" id="PTHR13068:SF135">
    <property type="entry name" value="TRANSCRIPTION TERMINATION FACTOR MTERF8, CHLOROPLASTIC"/>
    <property type="match status" value="1"/>
</dbReference>
<dbReference type="InterPro" id="IPR003690">
    <property type="entry name" value="MTERF"/>
</dbReference>